<gene>
    <name evidence="1" type="ORF">SAMN04488061_2940</name>
</gene>
<dbReference type="Gene3D" id="2.160.20.60">
    <property type="entry name" value="Glutamate synthase, alpha subunit, C-terminal domain"/>
    <property type="match status" value="1"/>
</dbReference>
<organism evidence="1 2">
    <name type="scientific">Filomicrobium insigne</name>
    <dbReference type="NCBI Taxonomy" id="418854"/>
    <lineage>
        <taxon>Bacteria</taxon>
        <taxon>Pseudomonadati</taxon>
        <taxon>Pseudomonadota</taxon>
        <taxon>Alphaproteobacteria</taxon>
        <taxon>Hyphomicrobiales</taxon>
        <taxon>Hyphomicrobiaceae</taxon>
        <taxon>Filomicrobium</taxon>
    </lineage>
</organism>
<dbReference type="EMBL" id="FNJC01000004">
    <property type="protein sequence ID" value="SDP42288.1"/>
    <property type="molecule type" value="Genomic_DNA"/>
</dbReference>
<dbReference type="Proteomes" id="UP000198795">
    <property type="component" value="Unassembled WGS sequence"/>
</dbReference>
<keyword evidence="2" id="KW-1185">Reference proteome</keyword>
<name>A0A1H0SM14_9HYPH</name>
<dbReference type="NCBIfam" id="TIGR03122">
    <property type="entry name" value="one_C_dehyd_C"/>
    <property type="match status" value="1"/>
</dbReference>
<comment type="caution">
    <text evidence="1">The sequence shown here is derived from an EMBL/GenBank/DDBJ whole genome shotgun (WGS) entry which is preliminary data.</text>
</comment>
<protein>
    <submittedName>
        <fullName evidence="1">Formylmethanofuran dehydrogenase, subunit C</fullName>
    </submittedName>
</protein>
<dbReference type="SUPFAM" id="SSF69336">
    <property type="entry name" value="Alpha subunit of glutamate synthase, C-terminal domain"/>
    <property type="match status" value="1"/>
</dbReference>
<dbReference type="PANTHER" id="PTHR39673:SF5">
    <property type="entry name" value="TUNGSTEN-CONTAINING FORMYLMETHANOFURAN DEHYDROGENASE 2 SUBUNIT C"/>
    <property type="match status" value="1"/>
</dbReference>
<evidence type="ECO:0000313" key="2">
    <source>
        <dbReference type="Proteomes" id="UP000198795"/>
    </source>
</evidence>
<sequence length="270" mass="27814">MSALKLQLTISPTGRLNLSGITPAKLAGLSATEVSRLHIEAGPEKLSLGECFKVEGAGTDTLIIEGATPRCDFIGAENEDGTIIVEGDVGFYAGRQMRGGRLEIRGNAGAFLASSLADGLIVVNGSVGDNLGAPLRGERDGMSGGIVVVKGQIGNSAGARMRRGTIVASGKIGSAAGERMMGGTVWSASGFGTDAGVQMRRGTLIAPSVDQMRPTFVDCGLHELGILNITNRYLREKLGDLAPSPITGSVRRFAGDMASIGRGEILLTAS</sequence>
<reference evidence="1 2" key="1">
    <citation type="submission" date="2016-10" db="EMBL/GenBank/DDBJ databases">
        <authorList>
            <person name="Varghese N."/>
            <person name="Submissions S."/>
        </authorList>
    </citation>
    <scope>NUCLEOTIDE SEQUENCE [LARGE SCALE GENOMIC DNA]</scope>
    <source>
        <strain evidence="1 2">CGMCC 1.6497</strain>
    </source>
</reference>
<dbReference type="RefSeq" id="WP_090229818.1">
    <property type="nucleotide sequence ID" value="NZ_FNJC01000004.1"/>
</dbReference>
<dbReference type="InterPro" id="IPR036485">
    <property type="entry name" value="Glu_synth_asu_C_sf"/>
</dbReference>
<accession>A0A1H0SM14</accession>
<dbReference type="InterPro" id="IPR017550">
    <property type="entry name" value="Formylmethanofuran_DH_suC"/>
</dbReference>
<evidence type="ECO:0000313" key="1">
    <source>
        <dbReference type="EMBL" id="SDP42288.1"/>
    </source>
</evidence>
<dbReference type="PANTHER" id="PTHR39673">
    <property type="entry name" value="TUNGSTEN FORMYLMETHANOFURAN DEHYDROGENASE, SUBUNIT C (FWDC)"/>
    <property type="match status" value="1"/>
</dbReference>
<proteinExistence type="predicted"/>